<dbReference type="EMBL" id="OU899035">
    <property type="protein sequence ID" value="CAH1724325.1"/>
    <property type="molecule type" value="Genomic_DNA"/>
</dbReference>
<keyword evidence="2" id="KW-1185">Reference proteome</keyword>
<dbReference type="AlphaFoldDB" id="A0A9P0J1C0"/>
<evidence type="ECO:0000313" key="2">
    <source>
        <dbReference type="Proteomes" id="UP001154329"/>
    </source>
</evidence>
<dbReference type="Proteomes" id="UP001154329">
    <property type="component" value="Chromosome 2"/>
</dbReference>
<accession>A0A9P0J1C0</accession>
<reference evidence="1" key="1">
    <citation type="submission" date="2022-02" db="EMBL/GenBank/DDBJ databases">
        <authorList>
            <person name="King R."/>
        </authorList>
    </citation>
    <scope>NUCLEOTIDE SEQUENCE</scope>
</reference>
<name>A0A9P0J1C0_APHGO</name>
<proteinExistence type="predicted"/>
<organism evidence="1 2">
    <name type="scientific">Aphis gossypii</name>
    <name type="common">Cotton aphid</name>
    <dbReference type="NCBI Taxonomy" id="80765"/>
    <lineage>
        <taxon>Eukaryota</taxon>
        <taxon>Metazoa</taxon>
        <taxon>Ecdysozoa</taxon>
        <taxon>Arthropoda</taxon>
        <taxon>Hexapoda</taxon>
        <taxon>Insecta</taxon>
        <taxon>Pterygota</taxon>
        <taxon>Neoptera</taxon>
        <taxon>Paraneoptera</taxon>
        <taxon>Hemiptera</taxon>
        <taxon>Sternorrhyncha</taxon>
        <taxon>Aphidomorpha</taxon>
        <taxon>Aphidoidea</taxon>
        <taxon>Aphididae</taxon>
        <taxon>Aphidini</taxon>
        <taxon>Aphis</taxon>
        <taxon>Aphis</taxon>
    </lineage>
</organism>
<reference evidence="1" key="2">
    <citation type="submission" date="2022-10" db="EMBL/GenBank/DDBJ databases">
        <authorList>
            <consortium name="ENA_rothamsted_submissions"/>
            <consortium name="culmorum"/>
            <person name="King R."/>
        </authorList>
    </citation>
    <scope>NUCLEOTIDE SEQUENCE</scope>
</reference>
<gene>
    <name evidence="1" type="ORF">APHIGO_LOCUS5648</name>
</gene>
<sequence length="225" mass="25202">MSLTAYPTGLSGDGFEVPVPVDVFARSGTAGIARVDVSWRNGFVVLTSGKPGATREVSSLELNATLSPVAYLSFAAGDQMAAPPVAVRFAHCDLRTAGQEEHVTNSQDVYRIFPLKKSVVSTSELSFSVRAVISASVTYYTAPTRLTPCLVIEFAARPAQEIKIIYIGKSNSEKQMIFNQTYEMDVISYWRWHQYEITYLIYNIIYFLHFHKSKLLKKFLLQRNL</sequence>
<evidence type="ECO:0000313" key="1">
    <source>
        <dbReference type="EMBL" id="CAH1724325.1"/>
    </source>
</evidence>
<protein>
    <submittedName>
        <fullName evidence="1">Uncharacterized protein</fullName>
    </submittedName>
</protein>